<gene>
    <name evidence="1" type="ORF">V6N11_079442</name>
</gene>
<comment type="caution">
    <text evidence="1">The sequence shown here is derived from an EMBL/GenBank/DDBJ whole genome shotgun (WGS) entry which is preliminary data.</text>
</comment>
<name>A0ABR2RVE0_9ROSI</name>
<sequence>MMWVLLAFGWHKMDSDGARRVDDGRVVCGGTIRDSFSTWCLSFVKFIDVIVEVDSMEVIWLIQSDSCVAYFEVV</sequence>
<evidence type="ECO:0008006" key="3">
    <source>
        <dbReference type="Google" id="ProtNLM"/>
    </source>
</evidence>
<proteinExistence type="predicted"/>
<organism evidence="1 2">
    <name type="scientific">Hibiscus sabdariffa</name>
    <name type="common">roselle</name>
    <dbReference type="NCBI Taxonomy" id="183260"/>
    <lineage>
        <taxon>Eukaryota</taxon>
        <taxon>Viridiplantae</taxon>
        <taxon>Streptophyta</taxon>
        <taxon>Embryophyta</taxon>
        <taxon>Tracheophyta</taxon>
        <taxon>Spermatophyta</taxon>
        <taxon>Magnoliopsida</taxon>
        <taxon>eudicotyledons</taxon>
        <taxon>Gunneridae</taxon>
        <taxon>Pentapetalae</taxon>
        <taxon>rosids</taxon>
        <taxon>malvids</taxon>
        <taxon>Malvales</taxon>
        <taxon>Malvaceae</taxon>
        <taxon>Malvoideae</taxon>
        <taxon>Hibiscus</taxon>
    </lineage>
</organism>
<evidence type="ECO:0000313" key="2">
    <source>
        <dbReference type="Proteomes" id="UP001396334"/>
    </source>
</evidence>
<reference evidence="1 2" key="1">
    <citation type="journal article" date="2024" name="G3 (Bethesda)">
        <title>Genome assembly of Hibiscus sabdariffa L. provides insights into metabolisms of medicinal natural products.</title>
        <authorList>
            <person name="Kim T."/>
        </authorList>
    </citation>
    <scope>NUCLEOTIDE SEQUENCE [LARGE SCALE GENOMIC DNA]</scope>
    <source>
        <strain evidence="1">TK-2024</strain>
        <tissue evidence="1">Old leaves</tissue>
    </source>
</reference>
<protein>
    <recommendedName>
        <fullName evidence="3">RNase H type-1 domain-containing protein</fullName>
    </recommendedName>
</protein>
<accession>A0ABR2RVE0</accession>
<dbReference type="EMBL" id="JBBPBN010000020">
    <property type="protein sequence ID" value="KAK9016950.1"/>
    <property type="molecule type" value="Genomic_DNA"/>
</dbReference>
<dbReference type="Proteomes" id="UP001396334">
    <property type="component" value="Unassembled WGS sequence"/>
</dbReference>
<keyword evidence="2" id="KW-1185">Reference proteome</keyword>
<evidence type="ECO:0000313" key="1">
    <source>
        <dbReference type="EMBL" id="KAK9016950.1"/>
    </source>
</evidence>